<sequence>MASRNQAPCKMLLVMSIALLICATQAFDPNAKIEIKQGTLQGLTEVIPNAHGPIKAINKYLGVPYATAPTGKLRFAPPQPHKGWNGVYQATHFRSICMQLIHHYNVSIQQAWEGFSETDENISEDCLYLNIYTPQNASNAEKPYPVLAYIHGGGFFAGTPIRVVTPGEYLPLRGIVLVSIQYRLGPFGFFSTGNSVAPGNYGMLDQVEALKWIKENIKSFGGDPTRVTLLGESAGGSSVNLHLLSPLSKGLFHRVISESGSDLSPFAFHGESGVTLSSLELVEDLNCAATNKERMLDCLRNKTALQILNTTAYQSQSSFFPVVDQHFLQDSPINLRKAGKFQKLPTIAGFVSDEGSFLLAHSSEYNKAIFRRNIEDYIFDSMRHSAEHKPLLVDAVEFQYTRWPGDDNNPSNIRRSIIDAFTDYFVVAPTYASLAFQSQHSPTWLYEFRHRSDHSLKQGWEGVAHGDITAYVFGVPLLNASSPHPYTAADRNISDFMVTVYTNFVKFGNTTPEPVYGITWSNFQPNDQAYLRIGATPEMSKDFKPLKVAFWNDYLPALSNSLMEK</sequence>
<keyword evidence="5" id="KW-1015">Disulfide bond</keyword>
<keyword evidence="2" id="KW-0719">Serine esterase</keyword>
<dbReference type="InterPro" id="IPR029058">
    <property type="entry name" value="AB_hydrolase_fold"/>
</dbReference>
<dbReference type="EC" id="3.1.1.-" evidence="6"/>
<reference evidence="8" key="1">
    <citation type="submission" date="2023-01" db="EMBL/GenBank/DDBJ databases">
        <title>Genome assembly of the deep-sea coral Lophelia pertusa.</title>
        <authorList>
            <person name="Herrera S."/>
            <person name="Cordes E."/>
        </authorList>
    </citation>
    <scope>NUCLEOTIDE SEQUENCE</scope>
    <source>
        <strain evidence="8">USNM1676648</strain>
        <tissue evidence="8">Polyp</tissue>
    </source>
</reference>
<dbReference type="InterPro" id="IPR019819">
    <property type="entry name" value="Carboxylesterase_B_CS"/>
</dbReference>
<dbReference type="OrthoDB" id="3200163at2759"/>
<dbReference type="Proteomes" id="UP001163046">
    <property type="component" value="Unassembled WGS sequence"/>
</dbReference>
<dbReference type="PROSITE" id="PS00122">
    <property type="entry name" value="CARBOXYLESTERASE_B_1"/>
    <property type="match status" value="1"/>
</dbReference>
<evidence type="ECO:0000256" key="5">
    <source>
        <dbReference type="ARBA" id="ARBA00023157"/>
    </source>
</evidence>
<evidence type="ECO:0000256" key="4">
    <source>
        <dbReference type="ARBA" id="ARBA00022801"/>
    </source>
</evidence>
<feature type="chain" id="PRO_5041012454" description="Carboxylic ester hydrolase" evidence="6">
    <location>
        <begin position="27"/>
        <end position="565"/>
    </location>
</feature>
<protein>
    <recommendedName>
        <fullName evidence="6">Carboxylic ester hydrolase</fullName>
        <ecNumber evidence="6">3.1.1.-</ecNumber>
    </recommendedName>
</protein>
<gene>
    <name evidence="8" type="ORF">OS493_033826</name>
</gene>
<dbReference type="SUPFAM" id="SSF53474">
    <property type="entry name" value="alpha/beta-Hydrolases"/>
    <property type="match status" value="1"/>
</dbReference>
<evidence type="ECO:0000259" key="7">
    <source>
        <dbReference type="Pfam" id="PF00135"/>
    </source>
</evidence>
<feature type="signal peptide" evidence="6">
    <location>
        <begin position="1"/>
        <end position="26"/>
    </location>
</feature>
<feature type="domain" description="Carboxylesterase type B" evidence="7">
    <location>
        <begin position="31"/>
        <end position="551"/>
    </location>
</feature>
<dbReference type="InterPro" id="IPR002018">
    <property type="entry name" value="CarbesteraseB"/>
</dbReference>
<evidence type="ECO:0000256" key="6">
    <source>
        <dbReference type="RuleBase" id="RU361235"/>
    </source>
</evidence>
<evidence type="ECO:0000256" key="1">
    <source>
        <dbReference type="ARBA" id="ARBA00005964"/>
    </source>
</evidence>
<dbReference type="InterPro" id="IPR051093">
    <property type="entry name" value="Neuroligin/BSAL"/>
</dbReference>
<dbReference type="AlphaFoldDB" id="A0A9W9YVG7"/>
<evidence type="ECO:0000313" key="8">
    <source>
        <dbReference type="EMBL" id="KAJ7370201.1"/>
    </source>
</evidence>
<dbReference type="PROSITE" id="PS00941">
    <property type="entry name" value="CARBOXYLESTERASE_B_2"/>
    <property type="match status" value="1"/>
</dbReference>
<dbReference type="Pfam" id="PF00135">
    <property type="entry name" value="COesterase"/>
    <property type="match status" value="1"/>
</dbReference>
<dbReference type="GO" id="GO:0052689">
    <property type="term" value="F:carboxylic ester hydrolase activity"/>
    <property type="evidence" value="ECO:0007669"/>
    <property type="project" value="UniProtKB-KW"/>
</dbReference>
<proteinExistence type="inferred from homology"/>
<dbReference type="InterPro" id="IPR019826">
    <property type="entry name" value="Carboxylesterase_B_AS"/>
</dbReference>
<name>A0A9W9YVG7_9CNID</name>
<keyword evidence="9" id="KW-1185">Reference proteome</keyword>
<evidence type="ECO:0000313" key="9">
    <source>
        <dbReference type="Proteomes" id="UP001163046"/>
    </source>
</evidence>
<dbReference type="PANTHER" id="PTHR43903">
    <property type="entry name" value="NEUROLIGIN"/>
    <property type="match status" value="1"/>
</dbReference>
<keyword evidence="4 6" id="KW-0378">Hydrolase</keyword>
<evidence type="ECO:0000256" key="3">
    <source>
        <dbReference type="ARBA" id="ARBA00022729"/>
    </source>
</evidence>
<organism evidence="8 9">
    <name type="scientific">Desmophyllum pertusum</name>
    <dbReference type="NCBI Taxonomy" id="174260"/>
    <lineage>
        <taxon>Eukaryota</taxon>
        <taxon>Metazoa</taxon>
        <taxon>Cnidaria</taxon>
        <taxon>Anthozoa</taxon>
        <taxon>Hexacorallia</taxon>
        <taxon>Scleractinia</taxon>
        <taxon>Caryophylliina</taxon>
        <taxon>Caryophylliidae</taxon>
        <taxon>Desmophyllum</taxon>
    </lineage>
</organism>
<keyword evidence="3 6" id="KW-0732">Signal</keyword>
<dbReference type="FunFam" id="3.40.50.1820:FF:000029">
    <property type="entry name" value="Acetylcholinesterase"/>
    <property type="match status" value="1"/>
</dbReference>
<dbReference type="EMBL" id="MU826871">
    <property type="protein sequence ID" value="KAJ7370201.1"/>
    <property type="molecule type" value="Genomic_DNA"/>
</dbReference>
<dbReference type="Gene3D" id="3.40.50.1820">
    <property type="entry name" value="alpha/beta hydrolase"/>
    <property type="match status" value="1"/>
</dbReference>
<evidence type="ECO:0000256" key="2">
    <source>
        <dbReference type="ARBA" id="ARBA00022487"/>
    </source>
</evidence>
<comment type="similarity">
    <text evidence="1 6">Belongs to the type-B carboxylesterase/lipase family.</text>
</comment>
<accession>A0A9W9YVG7</accession>
<comment type="caution">
    <text evidence="8">The sequence shown here is derived from an EMBL/GenBank/DDBJ whole genome shotgun (WGS) entry which is preliminary data.</text>
</comment>